<name>A0A1M6TFH2_PARC5</name>
<accession>A0A1M6TFH2</accession>
<dbReference type="CDD" id="cd07346">
    <property type="entry name" value="ABC_6TM_exporters"/>
    <property type="match status" value="1"/>
</dbReference>
<evidence type="ECO:0000256" key="4">
    <source>
        <dbReference type="ARBA" id="ARBA00022692"/>
    </source>
</evidence>
<reference evidence="13" key="1">
    <citation type="submission" date="2016-11" db="EMBL/GenBank/DDBJ databases">
        <authorList>
            <person name="Varghese N."/>
            <person name="Submissions S."/>
        </authorList>
    </citation>
    <scope>NUCLEOTIDE SEQUENCE [LARGE SCALE GENOMIC DNA]</scope>
    <source>
        <strain evidence="13">DSM 15212 / CIP 107654 / DViRD3</strain>
    </source>
</reference>
<evidence type="ECO:0000256" key="3">
    <source>
        <dbReference type="ARBA" id="ARBA00022475"/>
    </source>
</evidence>
<dbReference type="InterPro" id="IPR011527">
    <property type="entry name" value="ABC1_TM_dom"/>
</dbReference>
<dbReference type="AlphaFoldDB" id="A0A1M6TFH2"/>
<protein>
    <submittedName>
        <fullName evidence="12">ATP-binding cassette, subfamily C</fullName>
    </submittedName>
</protein>
<keyword evidence="4 9" id="KW-0812">Transmembrane</keyword>
<dbReference type="STRING" id="1121301.SAMN02745912_03673"/>
<dbReference type="Gene3D" id="3.40.50.300">
    <property type="entry name" value="P-loop containing nucleotide triphosphate hydrolases"/>
    <property type="match status" value="1"/>
</dbReference>
<gene>
    <name evidence="12" type="ORF">SAMN02745912_03673</name>
</gene>
<dbReference type="PROSITE" id="PS50929">
    <property type="entry name" value="ABC_TM1F"/>
    <property type="match status" value="1"/>
</dbReference>
<dbReference type="RefSeq" id="WP_073153422.1">
    <property type="nucleotide sequence ID" value="NZ_FRAG01000090.1"/>
</dbReference>
<keyword evidence="3" id="KW-1003">Cell membrane</keyword>
<dbReference type="PROSITE" id="PS00211">
    <property type="entry name" value="ABC_TRANSPORTER_1"/>
    <property type="match status" value="1"/>
</dbReference>
<dbReference type="InterPro" id="IPR027417">
    <property type="entry name" value="P-loop_NTPase"/>
</dbReference>
<dbReference type="SUPFAM" id="SSF90123">
    <property type="entry name" value="ABC transporter transmembrane region"/>
    <property type="match status" value="1"/>
</dbReference>
<dbReference type="PANTHER" id="PTHR24221:SF654">
    <property type="entry name" value="ATP-BINDING CASSETTE SUB-FAMILY B MEMBER 6"/>
    <property type="match status" value="1"/>
</dbReference>
<evidence type="ECO:0000256" key="2">
    <source>
        <dbReference type="ARBA" id="ARBA00022448"/>
    </source>
</evidence>
<evidence type="ECO:0000313" key="12">
    <source>
        <dbReference type="EMBL" id="SHK55775.1"/>
    </source>
</evidence>
<evidence type="ECO:0000256" key="9">
    <source>
        <dbReference type="SAM" id="Phobius"/>
    </source>
</evidence>
<proteinExistence type="predicted"/>
<dbReference type="GO" id="GO:0016887">
    <property type="term" value="F:ATP hydrolysis activity"/>
    <property type="evidence" value="ECO:0007669"/>
    <property type="project" value="InterPro"/>
</dbReference>
<dbReference type="PANTHER" id="PTHR24221">
    <property type="entry name" value="ATP-BINDING CASSETTE SUB-FAMILY B"/>
    <property type="match status" value="1"/>
</dbReference>
<dbReference type="EMBL" id="FRAG01000090">
    <property type="protein sequence ID" value="SHK55775.1"/>
    <property type="molecule type" value="Genomic_DNA"/>
</dbReference>
<keyword evidence="5" id="KW-0547">Nucleotide-binding</keyword>
<dbReference type="SUPFAM" id="SSF52540">
    <property type="entry name" value="P-loop containing nucleoside triphosphate hydrolases"/>
    <property type="match status" value="1"/>
</dbReference>
<evidence type="ECO:0000259" key="10">
    <source>
        <dbReference type="PROSITE" id="PS50893"/>
    </source>
</evidence>
<evidence type="ECO:0000256" key="7">
    <source>
        <dbReference type="ARBA" id="ARBA00022989"/>
    </source>
</evidence>
<dbReference type="Pfam" id="PF00005">
    <property type="entry name" value="ABC_tran"/>
    <property type="match status" value="1"/>
</dbReference>
<evidence type="ECO:0000259" key="11">
    <source>
        <dbReference type="PROSITE" id="PS50929"/>
    </source>
</evidence>
<feature type="transmembrane region" description="Helical" evidence="9">
    <location>
        <begin position="83"/>
        <end position="114"/>
    </location>
</feature>
<dbReference type="GO" id="GO:0140359">
    <property type="term" value="F:ABC-type transporter activity"/>
    <property type="evidence" value="ECO:0007669"/>
    <property type="project" value="InterPro"/>
</dbReference>
<keyword evidence="13" id="KW-1185">Reference proteome</keyword>
<keyword evidence="8 9" id="KW-0472">Membrane</keyword>
<dbReference type="PROSITE" id="PS50893">
    <property type="entry name" value="ABC_TRANSPORTER_2"/>
    <property type="match status" value="1"/>
</dbReference>
<keyword evidence="2" id="KW-0813">Transport</keyword>
<evidence type="ECO:0000313" key="13">
    <source>
        <dbReference type="Proteomes" id="UP000184465"/>
    </source>
</evidence>
<dbReference type="GO" id="GO:0005886">
    <property type="term" value="C:plasma membrane"/>
    <property type="evidence" value="ECO:0007669"/>
    <property type="project" value="UniProtKB-SubCell"/>
</dbReference>
<dbReference type="InterPro" id="IPR039421">
    <property type="entry name" value="Type_1_exporter"/>
</dbReference>
<dbReference type="SMART" id="SM00382">
    <property type="entry name" value="AAA"/>
    <property type="match status" value="1"/>
</dbReference>
<feature type="domain" description="ABC transporter" evidence="10">
    <location>
        <begin position="276"/>
        <end position="509"/>
    </location>
</feature>
<dbReference type="GO" id="GO:0034040">
    <property type="term" value="F:ATPase-coupled lipid transmembrane transporter activity"/>
    <property type="evidence" value="ECO:0007669"/>
    <property type="project" value="TreeGrafter"/>
</dbReference>
<sequence length="513" mass="59009">MFFYFLISIFSAFAKRQSTYWFTFAGIKSVKEIRLVAIKKLFTVNGSFYSKFKIGDVTNRILNEVEFVEQYTTNVLFVLLTDLFTALVIFIYLMIKFPMVGIVIFIFLPIIYLIQDHMATKIKKLTAISRNRFQDLANYINQVVSNLFGIISLNSQNYFTNKYEQIQEKENQASLRLTNLSLKAGFIQSSYMNIMQVIILLYGSYLIMNEQLSVGELISLNLYIGYITAPINRLAKNKIQMKQLHIYINRLFEVMNVSFDSSEQKKHENILEIKEIKFNNLNFGYSSTNPILKKISFDIKKGEKIALVGKSGSGKSTITKLLFKFWKSPAKTIFINGIDINCIDTEQLRRNIDYIVQEPLIFSDTLLNNILFDKQVDINQMKEVIDGVCLSDLLKELPNGVKTKLYENGKNLSGGQKQRIALARVALSNADLVILDEATSSLDGLTENEVVNYLKRKLINKTVIFITHKISRIKFCDKIIVLDKGHVVGKGKHDELMETCDYYKKLYISDKEN</sequence>
<feature type="domain" description="ABC transmembrane type-1" evidence="11">
    <location>
        <begin position="1"/>
        <end position="235"/>
    </location>
</feature>
<comment type="subcellular location">
    <subcellularLocation>
        <location evidence="1">Cell membrane</location>
        <topology evidence="1">Multi-pass membrane protein</topology>
    </subcellularLocation>
</comment>
<dbReference type="InterPro" id="IPR003593">
    <property type="entry name" value="AAA+_ATPase"/>
</dbReference>
<dbReference type="Proteomes" id="UP000184465">
    <property type="component" value="Unassembled WGS sequence"/>
</dbReference>
<evidence type="ECO:0000256" key="8">
    <source>
        <dbReference type="ARBA" id="ARBA00023136"/>
    </source>
</evidence>
<keyword evidence="6 12" id="KW-0067">ATP-binding</keyword>
<dbReference type="InterPro" id="IPR036640">
    <property type="entry name" value="ABC1_TM_sf"/>
</dbReference>
<keyword evidence="7 9" id="KW-1133">Transmembrane helix</keyword>
<dbReference type="OrthoDB" id="9762778at2"/>
<feature type="transmembrane region" description="Helical" evidence="9">
    <location>
        <begin position="190"/>
        <end position="208"/>
    </location>
</feature>
<dbReference type="FunFam" id="3.40.50.300:FF:000854">
    <property type="entry name" value="Multidrug ABC transporter ATP-binding protein"/>
    <property type="match status" value="1"/>
</dbReference>
<dbReference type="GO" id="GO:0005524">
    <property type="term" value="F:ATP binding"/>
    <property type="evidence" value="ECO:0007669"/>
    <property type="project" value="UniProtKB-KW"/>
</dbReference>
<evidence type="ECO:0000256" key="5">
    <source>
        <dbReference type="ARBA" id="ARBA00022741"/>
    </source>
</evidence>
<organism evidence="12 13">
    <name type="scientific">Paramaledivibacter caminithermalis (strain DSM 15212 / CIP 107654 / DViRD3)</name>
    <name type="common">Clostridium caminithermale</name>
    <dbReference type="NCBI Taxonomy" id="1121301"/>
    <lineage>
        <taxon>Bacteria</taxon>
        <taxon>Bacillati</taxon>
        <taxon>Bacillota</taxon>
        <taxon>Clostridia</taxon>
        <taxon>Peptostreptococcales</taxon>
        <taxon>Caminicellaceae</taxon>
        <taxon>Paramaledivibacter</taxon>
    </lineage>
</organism>
<evidence type="ECO:0000256" key="1">
    <source>
        <dbReference type="ARBA" id="ARBA00004651"/>
    </source>
</evidence>
<dbReference type="InterPro" id="IPR003439">
    <property type="entry name" value="ABC_transporter-like_ATP-bd"/>
</dbReference>
<evidence type="ECO:0000256" key="6">
    <source>
        <dbReference type="ARBA" id="ARBA00022840"/>
    </source>
</evidence>
<dbReference type="Gene3D" id="1.20.1560.10">
    <property type="entry name" value="ABC transporter type 1, transmembrane domain"/>
    <property type="match status" value="1"/>
</dbReference>
<dbReference type="InterPro" id="IPR017871">
    <property type="entry name" value="ABC_transporter-like_CS"/>
</dbReference>
<dbReference type="Pfam" id="PF00664">
    <property type="entry name" value="ABC_membrane"/>
    <property type="match status" value="1"/>
</dbReference>